<name>A0A413RRA5_9CELL</name>
<protein>
    <submittedName>
        <fullName evidence="2">Metallophosphoesterase</fullName>
    </submittedName>
</protein>
<sequence>MSSPTSPEPTRTRRRWWPRVLLGTAAVVASLVLGVTTASVEGSFGPHEARYDVTTDETITVDLGPLGTLQIDSPLPLALGAHITVQEIPSSFVQLDQATTLQALTGDLNSYAQFFSAPEATVRDVARALVIDAIVRTFVALLVLIAGGFTVAALVGVARRDELAERVRPHERHLVVGGAIAVVVVLAASSGIESARRDDDAPAEAVFAGT</sequence>
<dbReference type="Proteomes" id="UP000283374">
    <property type="component" value="Unassembled WGS sequence"/>
</dbReference>
<dbReference type="EMBL" id="QWKP01000068">
    <property type="protein sequence ID" value="RHA44468.1"/>
    <property type="molecule type" value="Genomic_DNA"/>
</dbReference>
<feature type="transmembrane region" description="Helical" evidence="1">
    <location>
        <begin position="133"/>
        <end position="154"/>
    </location>
</feature>
<evidence type="ECO:0000313" key="2">
    <source>
        <dbReference type="EMBL" id="RHA44468.1"/>
    </source>
</evidence>
<feature type="transmembrane region" description="Helical" evidence="1">
    <location>
        <begin position="20"/>
        <end position="40"/>
    </location>
</feature>
<keyword evidence="1" id="KW-0472">Membrane</keyword>
<feature type="transmembrane region" description="Helical" evidence="1">
    <location>
        <begin position="174"/>
        <end position="192"/>
    </location>
</feature>
<feature type="non-terminal residue" evidence="2">
    <location>
        <position position="210"/>
    </location>
</feature>
<comment type="caution">
    <text evidence="2">The sequence shown here is derived from an EMBL/GenBank/DDBJ whole genome shotgun (WGS) entry which is preliminary data.</text>
</comment>
<gene>
    <name evidence="2" type="ORF">D1825_01110</name>
</gene>
<accession>A0A413RRA5</accession>
<reference evidence="2 3" key="1">
    <citation type="submission" date="2018-08" db="EMBL/GenBank/DDBJ databases">
        <title>Cellulomonas rhizosphaerae sp. nov., a novel actinomycete isolated from soil.</title>
        <authorList>
            <person name="Tian Y."/>
        </authorList>
    </citation>
    <scope>NUCLEOTIDE SEQUENCE [LARGE SCALE GENOMIC DNA]</scope>
    <source>
        <strain evidence="2 3">NEAU-TCZ24</strain>
    </source>
</reference>
<evidence type="ECO:0000313" key="3">
    <source>
        <dbReference type="Proteomes" id="UP000283374"/>
    </source>
</evidence>
<dbReference type="AlphaFoldDB" id="A0A413RRA5"/>
<evidence type="ECO:0000256" key="1">
    <source>
        <dbReference type="SAM" id="Phobius"/>
    </source>
</evidence>
<keyword evidence="1" id="KW-0812">Transmembrane</keyword>
<keyword evidence="1" id="KW-1133">Transmembrane helix</keyword>
<keyword evidence="3" id="KW-1185">Reference proteome</keyword>
<organism evidence="2 3">
    <name type="scientific">Cellulomonas rhizosphaerae</name>
    <dbReference type="NCBI Taxonomy" id="2293719"/>
    <lineage>
        <taxon>Bacteria</taxon>
        <taxon>Bacillati</taxon>
        <taxon>Actinomycetota</taxon>
        <taxon>Actinomycetes</taxon>
        <taxon>Micrococcales</taxon>
        <taxon>Cellulomonadaceae</taxon>
        <taxon>Cellulomonas</taxon>
    </lineage>
</organism>
<proteinExistence type="predicted"/>